<comment type="caution">
    <text evidence="1">The sequence shown here is derived from an EMBL/GenBank/DDBJ whole genome shotgun (WGS) entry which is preliminary data.</text>
</comment>
<reference evidence="1" key="1">
    <citation type="submission" date="2022-02" db="EMBL/GenBank/DDBJ databases">
        <title>Plant Genome Project.</title>
        <authorList>
            <person name="Zhang R.-G."/>
        </authorList>
    </citation>
    <scope>NUCLEOTIDE SEQUENCE</scope>
    <source>
        <strain evidence="1">AT1</strain>
    </source>
</reference>
<evidence type="ECO:0000313" key="1">
    <source>
        <dbReference type="EMBL" id="KAI8525166.1"/>
    </source>
</evidence>
<organism evidence="1 2">
    <name type="scientific">Rhododendron molle</name>
    <name type="common">Chinese azalea</name>
    <name type="synonym">Azalea mollis</name>
    <dbReference type="NCBI Taxonomy" id="49168"/>
    <lineage>
        <taxon>Eukaryota</taxon>
        <taxon>Viridiplantae</taxon>
        <taxon>Streptophyta</taxon>
        <taxon>Embryophyta</taxon>
        <taxon>Tracheophyta</taxon>
        <taxon>Spermatophyta</taxon>
        <taxon>Magnoliopsida</taxon>
        <taxon>eudicotyledons</taxon>
        <taxon>Gunneridae</taxon>
        <taxon>Pentapetalae</taxon>
        <taxon>asterids</taxon>
        <taxon>Ericales</taxon>
        <taxon>Ericaceae</taxon>
        <taxon>Ericoideae</taxon>
        <taxon>Rhodoreae</taxon>
        <taxon>Rhododendron</taxon>
    </lineage>
</organism>
<keyword evidence="2" id="KW-1185">Reference proteome</keyword>
<accession>A0ACC0L9H6</accession>
<protein>
    <submittedName>
        <fullName evidence="1">Uncharacterized protein</fullName>
    </submittedName>
</protein>
<proteinExistence type="predicted"/>
<name>A0ACC0L9H6_RHOML</name>
<gene>
    <name evidence="1" type="ORF">RHMOL_Rhmol13G0207900</name>
</gene>
<sequence>MPFGGEAAASSPPPPSSSSLSSLLASLSSHCLCLQAPALGWRSCSTARSPHRRGRLLVGPLACILPGVFRSGFLGPSSGLFTGLVRFVTGLGSPRSGGVRWWENKDLGFALVSVGVGDANNGGSAGKETGKVLESSDQVGQRLSLKSIGNGWLYHSAVAKLHKLISINDLKVQMTEMGLDNIDVKAMGERSVILTCTSREGMEKMIKEKCLQRWFSDYKPWDGQVVCAERFVWLCYHGMPLIGWSNTSFKSIGELWGSFISTDESTLKMSSFAEAKILIATNIFKEIDEWITVEVVIGAILLVGASYLEAKSRASLSSQAMVWWSVLFKPCSVLDSLLLGPDQRRAEEEDEDDEADISVSGSETNGSSSGVELLVQQGSGIHCVSVSGGDDSRLKEANLDGDNQLVADSEFDGAEIATKDTTKPLGDIGAILVSRMLIPRDNSNHPSALNREKAIKPSMWSLRIPMLHMHPPIK</sequence>
<evidence type="ECO:0000313" key="2">
    <source>
        <dbReference type="Proteomes" id="UP001062846"/>
    </source>
</evidence>
<dbReference type="EMBL" id="CM046400">
    <property type="protein sequence ID" value="KAI8525166.1"/>
    <property type="molecule type" value="Genomic_DNA"/>
</dbReference>
<dbReference type="Proteomes" id="UP001062846">
    <property type="component" value="Chromosome 13"/>
</dbReference>